<feature type="transmembrane region" description="Helical" evidence="9">
    <location>
        <begin position="244"/>
        <end position="261"/>
    </location>
</feature>
<dbReference type="InterPro" id="IPR050303">
    <property type="entry name" value="GatZ_KbaZ_carbometab"/>
</dbReference>
<evidence type="ECO:0000313" key="10">
    <source>
        <dbReference type="EMBL" id="KGJ53878.1"/>
    </source>
</evidence>
<feature type="transmembrane region" description="Helical" evidence="9">
    <location>
        <begin position="199"/>
        <end position="219"/>
    </location>
</feature>
<dbReference type="PANTHER" id="PTHR32502">
    <property type="entry name" value="N-ACETYLGALACTOSAMINE PERMEASE II COMPONENT-RELATED"/>
    <property type="match status" value="1"/>
</dbReference>
<dbReference type="PROSITE" id="PS51108">
    <property type="entry name" value="PTS_EIID"/>
    <property type="match status" value="1"/>
</dbReference>
<dbReference type="PANTHER" id="PTHR32502:SF5">
    <property type="entry name" value="N-ACETYLGALACTOSAMINE PERMEASE IID COMPONENT-RELATED"/>
    <property type="match status" value="1"/>
</dbReference>
<evidence type="ECO:0000313" key="11">
    <source>
        <dbReference type="Proteomes" id="UP000030008"/>
    </source>
</evidence>
<keyword evidence="6 9" id="KW-0812">Transmembrane</keyword>
<dbReference type="GO" id="GO:0009401">
    <property type="term" value="P:phosphoenolpyruvate-dependent sugar phosphotransferase system"/>
    <property type="evidence" value="ECO:0007669"/>
    <property type="project" value="UniProtKB-KW"/>
</dbReference>
<dbReference type="Proteomes" id="UP000030008">
    <property type="component" value="Unassembled WGS sequence"/>
</dbReference>
<keyword evidence="3" id="KW-1003">Cell membrane</keyword>
<evidence type="ECO:0000256" key="3">
    <source>
        <dbReference type="ARBA" id="ARBA00022475"/>
    </source>
</evidence>
<keyword evidence="5" id="KW-0598">Phosphotransferase system</keyword>
<name>A0A099IAI7_CLOIN</name>
<evidence type="ECO:0000256" key="4">
    <source>
        <dbReference type="ARBA" id="ARBA00022597"/>
    </source>
</evidence>
<comment type="caution">
    <text evidence="10">The sequence shown here is derived from an EMBL/GenBank/DDBJ whole genome shotgun (WGS) entry which is preliminary data.</text>
</comment>
<evidence type="ECO:0000256" key="9">
    <source>
        <dbReference type="SAM" id="Phobius"/>
    </source>
</evidence>
<dbReference type="Pfam" id="PF03613">
    <property type="entry name" value="EIID-AGA"/>
    <property type="match status" value="1"/>
</dbReference>
<sequence length="288" mass="31718">MMKEISDMSELNLKKNEVIKGWAKYYLTAEVNSGFERLTAPAFSYGMSAILAKLYKEDEEEYKKALQRHLMFYNSEATWGSVIFGMTCALEEERAIMLQEGAGSEELEASADMISNLKVGLMGPLAGIGDTINHGMLRPLLLSMFIPLAAEGNWLAGVGPLLIWGVAITFLAYTLVTKGYTLGRKSVVSILKSGKLNQFIKTASVLGLFMMGALSSTYVKLVTPISWANAVGEKQLLQDVLNKIFPNILPLLVVFGIYFYIKKSGPKYVRILVSILVLSVVLSFFGIV</sequence>
<dbReference type="AlphaFoldDB" id="A0A099IAI7"/>
<evidence type="ECO:0000256" key="7">
    <source>
        <dbReference type="ARBA" id="ARBA00022989"/>
    </source>
</evidence>
<evidence type="ECO:0000256" key="2">
    <source>
        <dbReference type="ARBA" id="ARBA00022448"/>
    </source>
</evidence>
<keyword evidence="4 10" id="KW-0762">Sugar transport</keyword>
<evidence type="ECO:0000256" key="1">
    <source>
        <dbReference type="ARBA" id="ARBA00004651"/>
    </source>
</evidence>
<keyword evidence="8 9" id="KW-0472">Membrane</keyword>
<keyword evidence="2" id="KW-0813">Transport</keyword>
<keyword evidence="7 9" id="KW-1133">Transmembrane helix</keyword>
<organism evidence="10 11">
    <name type="scientific">Clostridium innocuum</name>
    <dbReference type="NCBI Taxonomy" id="1522"/>
    <lineage>
        <taxon>Bacteria</taxon>
        <taxon>Bacillati</taxon>
        <taxon>Bacillota</taxon>
        <taxon>Clostridia</taxon>
        <taxon>Eubacteriales</taxon>
        <taxon>Clostridiaceae</taxon>
        <taxon>Clostridium</taxon>
    </lineage>
</organism>
<gene>
    <name evidence="10" type="ORF">CIAN88_06740</name>
</gene>
<comment type="subcellular location">
    <subcellularLocation>
        <location evidence="1">Cell membrane</location>
        <topology evidence="1">Multi-pass membrane protein</topology>
    </subcellularLocation>
</comment>
<dbReference type="InterPro" id="IPR004704">
    <property type="entry name" value="PTS_IID_man"/>
</dbReference>
<evidence type="ECO:0000256" key="8">
    <source>
        <dbReference type="ARBA" id="ARBA00023136"/>
    </source>
</evidence>
<dbReference type="GO" id="GO:0005886">
    <property type="term" value="C:plasma membrane"/>
    <property type="evidence" value="ECO:0007669"/>
    <property type="project" value="UniProtKB-SubCell"/>
</dbReference>
<reference evidence="10 11" key="1">
    <citation type="submission" date="2014-08" db="EMBL/GenBank/DDBJ databases">
        <title>Clostridium innocuum, an unnegligible vancomycin-resistant pathogen causing extra-intestinal infections.</title>
        <authorList>
            <person name="Feng Y."/>
            <person name="Chiu C.-H."/>
        </authorList>
    </citation>
    <scope>NUCLEOTIDE SEQUENCE [LARGE SCALE GENOMIC DNA]</scope>
    <source>
        <strain evidence="10 11">AN88</strain>
    </source>
</reference>
<evidence type="ECO:0000256" key="6">
    <source>
        <dbReference type="ARBA" id="ARBA00022692"/>
    </source>
</evidence>
<accession>A0A099IAI7</accession>
<evidence type="ECO:0000256" key="5">
    <source>
        <dbReference type="ARBA" id="ARBA00022683"/>
    </source>
</evidence>
<feature type="transmembrane region" description="Helical" evidence="9">
    <location>
        <begin position="268"/>
        <end position="287"/>
    </location>
</feature>
<protein>
    <submittedName>
        <fullName evidence="10">PTS sugar transporter subunit IID</fullName>
    </submittedName>
</protein>
<feature type="transmembrane region" description="Helical" evidence="9">
    <location>
        <begin position="154"/>
        <end position="176"/>
    </location>
</feature>
<dbReference type="EMBL" id="JQIF01000030">
    <property type="protein sequence ID" value="KGJ53878.1"/>
    <property type="molecule type" value="Genomic_DNA"/>
</dbReference>
<proteinExistence type="predicted"/>